<dbReference type="Gene3D" id="3.10.20.90">
    <property type="entry name" value="Phosphatidylinositol 3-kinase Catalytic Subunit, Chain A, domain 1"/>
    <property type="match status" value="1"/>
</dbReference>
<dbReference type="STRING" id="1965070.A0A443R792"/>
<dbReference type="InterPro" id="IPR048945">
    <property type="entry name" value="RASSF8/10_RA"/>
</dbReference>
<dbReference type="PANTHER" id="PTHR15286:SF6">
    <property type="entry name" value="GH01133P"/>
    <property type="match status" value="1"/>
</dbReference>
<feature type="compositionally biased region" description="Polar residues" evidence="2">
    <location>
        <begin position="122"/>
        <end position="133"/>
    </location>
</feature>
<evidence type="ECO:0000256" key="1">
    <source>
        <dbReference type="SAM" id="Coils"/>
    </source>
</evidence>
<feature type="coiled-coil region" evidence="1">
    <location>
        <begin position="293"/>
        <end position="481"/>
    </location>
</feature>
<dbReference type="SUPFAM" id="SSF54236">
    <property type="entry name" value="Ubiquitin-like"/>
    <property type="match status" value="1"/>
</dbReference>
<evidence type="ECO:0000256" key="2">
    <source>
        <dbReference type="SAM" id="MobiDB-lite"/>
    </source>
</evidence>
<feature type="region of interest" description="Disordered" evidence="2">
    <location>
        <begin position="157"/>
        <end position="221"/>
    </location>
</feature>
<keyword evidence="5" id="KW-1185">Reference proteome</keyword>
<organism evidence="4 5">
    <name type="scientific">Dinothrombium tinctorium</name>
    <dbReference type="NCBI Taxonomy" id="1965070"/>
    <lineage>
        <taxon>Eukaryota</taxon>
        <taxon>Metazoa</taxon>
        <taxon>Ecdysozoa</taxon>
        <taxon>Arthropoda</taxon>
        <taxon>Chelicerata</taxon>
        <taxon>Arachnida</taxon>
        <taxon>Acari</taxon>
        <taxon>Acariformes</taxon>
        <taxon>Trombidiformes</taxon>
        <taxon>Prostigmata</taxon>
        <taxon>Anystina</taxon>
        <taxon>Parasitengona</taxon>
        <taxon>Trombidioidea</taxon>
        <taxon>Trombidiidae</taxon>
        <taxon>Dinothrombium</taxon>
    </lineage>
</organism>
<feature type="compositionally biased region" description="Polar residues" evidence="2">
    <location>
        <begin position="205"/>
        <end position="221"/>
    </location>
</feature>
<sequence length="542" mass="62419">MELKVMVDGIQRVISGVTVDTTCKDIVLCLAQANKQFGKFILIEKWRNNERLLSPNEHPIEVLNKLGEYANDVQFIMKRSDSLNNYRTGNQLTAGQEAVRCSNGISAVGRSMKKCLAFTSPLNSSDTGNASHNHSSRMDNEHQTASQLSAFDCANTSVTQHRPKHPPPYDEAVAKSSLMSKSPPIAGQVKASQTLQQVLMPPRNDGQSSQHSPTSHNNAIANNKRRLQGTYSSSPSTCPQKTKVNLESVSKEQHQNLSPNKVNRNMVEKIARSNQRDVHHLDEERHRDAIKLINLQKETMATQKQELMDLESELSYWDNKLKMEDDKLMEIEEELRHLERIWIEQEAQLSKWDQQRTLEQIEELQKNNELIEAEKIKLKSQINENDSHIANCRQRIQTLMEQLGEFQKLKEEEVRKEREEYEKRLLFEMKQELREKCNETERLNEELNFIKGEFAALDELMTQKVEKCNQLIEDIKEANLEGLCLLPREDTLLNNGGILPLEKDYFNDRFHQRPGSTRRMYGSPRQLENAVATNKNPHGVWV</sequence>
<feature type="region of interest" description="Disordered" evidence="2">
    <location>
        <begin position="122"/>
        <end position="145"/>
    </location>
</feature>
<keyword evidence="1" id="KW-0175">Coiled coil</keyword>
<reference evidence="4 5" key="1">
    <citation type="journal article" date="2018" name="Gigascience">
        <title>Genomes of trombidid mites reveal novel predicted allergens and laterally-transferred genes associated with secondary metabolism.</title>
        <authorList>
            <person name="Dong X."/>
            <person name="Chaisiri K."/>
            <person name="Xia D."/>
            <person name="Armstrong S.D."/>
            <person name="Fang Y."/>
            <person name="Donnelly M.J."/>
            <person name="Kadowaki T."/>
            <person name="McGarry J.W."/>
            <person name="Darby A.C."/>
            <person name="Makepeace B.L."/>
        </authorList>
    </citation>
    <scope>NUCLEOTIDE SEQUENCE [LARGE SCALE GENOMIC DNA]</scope>
    <source>
        <strain evidence="4">UoL-WK</strain>
    </source>
</reference>
<dbReference type="PANTHER" id="PTHR15286">
    <property type="entry name" value="RAS-ASSOCIATING DOMAIN CONTAINING PROTEIN"/>
    <property type="match status" value="1"/>
</dbReference>
<dbReference type="Proteomes" id="UP000285301">
    <property type="component" value="Unassembled WGS sequence"/>
</dbReference>
<accession>A0A443R792</accession>
<proteinExistence type="predicted"/>
<dbReference type="InterPro" id="IPR033593">
    <property type="entry name" value="N-RASSF"/>
</dbReference>
<dbReference type="OrthoDB" id="10051571at2759"/>
<gene>
    <name evidence="4" type="ORF">B4U79_10976</name>
</gene>
<dbReference type="AlphaFoldDB" id="A0A443R792"/>
<comment type="caution">
    <text evidence="4">The sequence shown here is derived from an EMBL/GenBank/DDBJ whole genome shotgun (WGS) entry which is preliminary data.</text>
</comment>
<evidence type="ECO:0000313" key="4">
    <source>
        <dbReference type="EMBL" id="RWS11141.1"/>
    </source>
</evidence>
<name>A0A443R792_9ACAR</name>
<evidence type="ECO:0000313" key="5">
    <source>
        <dbReference type="Proteomes" id="UP000285301"/>
    </source>
</evidence>
<dbReference type="EMBL" id="NCKU01001828">
    <property type="protein sequence ID" value="RWS11141.1"/>
    <property type="molecule type" value="Genomic_DNA"/>
</dbReference>
<dbReference type="InterPro" id="IPR029071">
    <property type="entry name" value="Ubiquitin-like_domsf"/>
</dbReference>
<evidence type="ECO:0000259" key="3">
    <source>
        <dbReference type="Pfam" id="PF21712"/>
    </source>
</evidence>
<dbReference type="Pfam" id="PF21712">
    <property type="entry name" value="RASSF8-10_RA"/>
    <property type="match status" value="1"/>
</dbReference>
<feature type="domain" description="Ras association" evidence="3">
    <location>
        <begin position="16"/>
        <end position="78"/>
    </location>
</feature>
<protein>
    <recommendedName>
        <fullName evidence="3">Ras association domain-containing protein</fullName>
    </recommendedName>
</protein>